<dbReference type="Pfam" id="PF13669">
    <property type="entry name" value="Glyoxalase_4"/>
    <property type="match status" value="1"/>
</dbReference>
<dbReference type="PANTHER" id="PTHR43048">
    <property type="entry name" value="METHYLMALONYL-COA EPIMERASE"/>
    <property type="match status" value="1"/>
</dbReference>
<dbReference type="GO" id="GO:0004493">
    <property type="term" value="F:methylmalonyl-CoA epimerase activity"/>
    <property type="evidence" value="ECO:0007669"/>
    <property type="project" value="TreeGrafter"/>
</dbReference>
<name>A0AAW5C4E7_9FIRM</name>
<evidence type="ECO:0000259" key="2">
    <source>
        <dbReference type="PROSITE" id="PS51819"/>
    </source>
</evidence>
<comment type="caution">
    <text evidence="3">The sequence shown here is derived from an EMBL/GenBank/DDBJ whole genome shotgun (WGS) entry which is preliminary data.</text>
</comment>
<dbReference type="InterPro" id="IPR051785">
    <property type="entry name" value="MMCE/EMCE_epimerase"/>
</dbReference>
<dbReference type="PROSITE" id="PS51819">
    <property type="entry name" value="VOC"/>
    <property type="match status" value="1"/>
</dbReference>
<dbReference type="RefSeq" id="WP_117562806.1">
    <property type="nucleotide sequence ID" value="NZ_BAABZL010000001.1"/>
</dbReference>
<dbReference type="PANTHER" id="PTHR43048:SF3">
    <property type="entry name" value="METHYLMALONYL-COA EPIMERASE, MITOCHONDRIAL"/>
    <property type="match status" value="1"/>
</dbReference>
<keyword evidence="5" id="KW-1185">Reference proteome</keyword>
<dbReference type="GeneID" id="97205475"/>
<sequence>MDKNMDRPIEDMRLAQIGFLVNDIEKTKKEFARFFGVEEPETVNSGDFEITHTEYRGEPAPKAKCYMTFFYFGDLQMELIQPNGEPSIWREHLEQFGEGIHHISFNVKGMQKTISACEDWGMKLLQKGEYRGANGRYAFMDALDSLKVVVELLERDE</sequence>
<gene>
    <name evidence="4" type="ORF">G5B36_21020</name>
    <name evidence="3" type="ORF">L0N08_26635</name>
</gene>
<dbReference type="Gene3D" id="3.10.180.10">
    <property type="entry name" value="2,3-Dihydroxybiphenyl 1,2-Dioxygenase, domain 1"/>
    <property type="match status" value="1"/>
</dbReference>
<dbReference type="Proteomes" id="UP001299608">
    <property type="component" value="Unassembled WGS sequence"/>
</dbReference>
<dbReference type="EMBL" id="JAAITT010000036">
    <property type="protein sequence ID" value="NSJ51170.1"/>
    <property type="molecule type" value="Genomic_DNA"/>
</dbReference>
<organism evidence="3 6">
    <name type="scientific">Enterocloster aldenensis</name>
    <dbReference type="NCBI Taxonomy" id="358742"/>
    <lineage>
        <taxon>Bacteria</taxon>
        <taxon>Bacillati</taxon>
        <taxon>Bacillota</taxon>
        <taxon>Clostridia</taxon>
        <taxon>Lachnospirales</taxon>
        <taxon>Lachnospiraceae</taxon>
        <taxon>Enterocloster</taxon>
    </lineage>
</organism>
<reference evidence="4 5" key="1">
    <citation type="journal article" date="2020" name="Cell Host Microbe">
        <title>Functional and Genomic Variation between Human-Derived Isolates of Lachnospiraceae Reveals Inter- and Intra-Species Diversity.</title>
        <authorList>
            <person name="Sorbara M.T."/>
            <person name="Littmann E.R."/>
            <person name="Fontana E."/>
            <person name="Moody T.U."/>
            <person name="Kohout C.E."/>
            <person name="Gjonbalaj M."/>
            <person name="Eaton V."/>
            <person name="Seok R."/>
            <person name="Leiner I.M."/>
            <person name="Pamer E.G."/>
        </authorList>
    </citation>
    <scope>NUCLEOTIDE SEQUENCE [LARGE SCALE GENOMIC DNA]</scope>
    <source>
        <strain evidence="4 5">MSK.1.17</strain>
    </source>
</reference>
<reference evidence="3" key="3">
    <citation type="submission" date="2022-01" db="EMBL/GenBank/DDBJ databases">
        <title>Collection of gut derived symbiotic bacterial strains cultured from healthy donors.</title>
        <authorList>
            <person name="Lin H."/>
            <person name="Kohout C."/>
            <person name="Waligurski E."/>
            <person name="Pamer E.G."/>
        </authorList>
    </citation>
    <scope>NUCLEOTIDE SEQUENCE</scope>
    <source>
        <strain evidence="3">DFI.6.55</strain>
    </source>
</reference>
<dbReference type="InterPro" id="IPR029068">
    <property type="entry name" value="Glyas_Bleomycin-R_OHBP_Dase"/>
</dbReference>
<dbReference type="SUPFAM" id="SSF54593">
    <property type="entry name" value="Glyoxalase/Bleomycin resistance protein/Dihydroxybiphenyl dioxygenase"/>
    <property type="match status" value="1"/>
</dbReference>
<dbReference type="Proteomes" id="UP000669239">
    <property type="component" value="Unassembled WGS sequence"/>
</dbReference>
<dbReference type="InterPro" id="IPR037523">
    <property type="entry name" value="VOC_core"/>
</dbReference>
<keyword evidence="1" id="KW-0479">Metal-binding</keyword>
<evidence type="ECO:0000313" key="3">
    <source>
        <dbReference type="EMBL" id="MCG4748997.1"/>
    </source>
</evidence>
<evidence type="ECO:0000313" key="4">
    <source>
        <dbReference type="EMBL" id="NSJ51170.1"/>
    </source>
</evidence>
<reference evidence="4" key="2">
    <citation type="submission" date="2020-02" db="EMBL/GenBank/DDBJ databases">
        <authorList>
            <person name="Littmann E."/>
            <person name="Sorbara M."/>
        </authorList>
    </citation>
    <scope>NUCLEOTIDE SEQUENCE</scope>
    <source>
        <strain evidence="4">MSK.1.17</strain>
    </source>
</reference>
<dbReference type="AlphaFoldDB" id="A0AAW5C4E7"/>
<evidence type="ECO:0000313" key="5">
    <source>
        <dbReference type="Proteomes" id="UP000669239"/>
    </source>
</evidence>
<feature type="domain" description="VOC" evidence="2">
    <location>
        <begin position="13"/>
        <end position="155"/>
    </location>
</feature>
<accession>A0AAW5C4E7</accession>
<dbReference type="GO" id="GO:0046491">
    <property type="term" value="P:L-methylmalonyl-CoA metabolic process"/>
    <property type="evidence" value="ECO:0007669"/>
    <property type="project" value="TreeGrafter"/>
</dbReference>
<dbReference type="EMBL" id="JAKNGE010000048">
    <property type="protein sequence ID" value="MCG4748997.1"/>
    <property type="molecule type" value="Genomic_DNA"/>
</dbReference>
<proteinExistence type="predicted"/>
<dbReference type="GO" id="GO:0046872">
    <property type="term" value="F:metal ion binding"/>
    <property type="evidence" value="ECO:0007669"/>
    <property type="project" value="UniProtKB-KW"/>
</dbReference>
<protein>
    <submittedName>
        <fullName evidence="3">VOC family protein</fullName>
    </submittedName>
</protein>
<evidence type="ECO:0000313" key="6">
    <source>
        <dbReference type="Proteomes" id="UP001299608"/>
    </source>
</evidence>
<evidence type="ECO:0000256" key="1">
    <source>
        <dbReference type="ARBA" id="ARBA00022723"/>
    </source>
</evidence>